<dbReference type="InterPro" id="IPR000008">
    <property type="entry name" value="C2_dom"/>
</dbReference>
<sequence>MEGVWELLLGGQLLIPTPQEASLARLQLALQSQVPPAELEVLGNQLLDGVIADCSLQLPDMLARPCSTALDQRLFRLRSSHLEQMVQAALRLKHQENNLDTILEQAEDWLGRLRAMAHEYENQTKLALVGNWGTTGLTYPKYSDVTGRIRLPKDSFRPSAGWAWAGDWFVCPERTLLHDVDAGHLSFVEEVFENQVRLPGGQWIHMTDAYTDVNGEKVLPKEEIECPPGWKWEDLEWDTDLNRAVDEKGWEYGLTIPPERRPKAWVPAEKMYHTNRRRRWVRLRRRDLEHMDTSRKPKQEELDGEGWEYASLFGWRFHLKQRRTDSFRRRRWRRRMEPLERTGAAAVFALEGALGGVTDDRSDDGRGAAPLSLGVNRPTISCIFDCGNRYHLRCYLYQARDLLPMDKDSFSDPYAIVSFLHQSQRSVVVKNTLNPTWDQTLIFYEIEIFGAPPGEAQAPPSVVVEIFDHDTYELF</sequence>
<dbReference type="SMART" id="SM01200">
    <property type="entry name" value="FerA"/>
    <property type="match status" value="1"/>
</dbReference>
<proteinExistence type="inferred from homology"/>
<dbReference type="PANTHER" id="PTHR12546:SF44">
    <property type="entry name" value="DYSFERLIN"/>
    <property type="match status" value="1"/>
</dbReference>
<evidence type="ECO:0000256" key="3">
    <source>
        <dbReference type="ARBA" id="ARBA00022692"/>
    </source>
</evidence>
<dbReference type="InterPro" id="IPR012560">
    <property type="entry name" value="Ferlin_A-domain"/>
</dbReference>
<dbReference type="GO" id="GO:0002280">
    <property type="term" value="P:monocyte activation involved in immune response"/>
    <property type="evidence" value="ECO:0007669"/>
    <property type="project" value="TreeGrafter"/>
</dbReference>
<dbReference type="Gene3D" id="2.60.40.150">
    <property type="entry name" value="C2 domain"/>
    <property type="match status" value="1"/>
</dbReference>
<evidence type="ECO:0000256" key="5">
    <source>
        <dbReference type="ARBA" id="ARBA00022989"/>
    </source>
</evidence>
<dbReference type="GO" id="GO:0002281">
    <property type="term" value="P:macrophage activation involved in immune response"/>
    <property type="evidence" value="ECO:0007669"/>
    <property type="project" value="TreeGrafter"/>
</dbReference>
<organism evidence="8 9">
    <name type="scientific">Lepidothrix coronata</name>
    <name type="common">blue-crowned manakin</name>
    <dbReference type="NCBI Taxonomy" id="321398"/>
    <lineage>
        <taxon>Eukaryota</taxon>
        <taxon>Metazoa</taxon>
        <taxon>Chordata</taxon>
        <taxon>Craniata</taxon>
        <taxon>Vertebrata</taxon>
        <taxon>Euteleostomi</taxon>
        <taxon>Archelosauria</taxon>
        <taxon>Archosauria</taxon>
        <taxon>Dinosauria</taxon>
        <taxon>Saurischia</taxon>
        <taxon>Theropoda</taxon>
        <taxon>Coelurosauria</taxon>
        <taxon>Aves</taxon>
        <taxon>Neognathae</taxon>
        <taxon>Neoaves</taxon>
        <taxon>Telluraves</taxon>
        <taxon>Australaves</taxon>
        <taxon>Passeriformes</taxon>
        <taxon>Pipridae</taxon>
        <taxon>Lepidothrix</taxon>
    </lineage>
</organism>
<dbReference type="PROSITE" id="PS50004">
    <property type="entry name" value="C2"/>
    <property type="match status" value="1"/>
</dbReference>
<dbReference type="InterPro" id="IPR035892">
    <property type="entry name" value="C2_domain_sf"/>
</dbReference>
<dbReference type="GO" id="GO:0031410">
    <property type="term" value="C:cytoplasmic vesicle"/>
    <property type="evidence" value="ECO:0007669"/>
    <property type="project" value="TreeGrafter"/>
</dbReference>
<dbReference type="GO" id="GO:0001778">
    <property type="term" value="P:plasma membrane repair"/>
    <property type="evidence" value="ECO:0007669"/>
    <property type="project" value="TreeGrafter"/>
</dbReference>
<dbReference type="CDD" id="cd04017">
    <property type="entry name" value="C2D_Ferlin"/>
    <property type="match status" value="1"/>
</dbReference>
<dbReference type="GO" id="GO:0033292">
    <property type="term" value="P:T-tubule organization"/>
    <property type="evidence" value="ECO:0007669"/>
    <property type="project" value="TreeGrafter"/>
</dbReference>
<evidence type="ECO:0000259" key="7">
    <source>
        <dbReference type="PROSITE" id="PS50004"/>
    </source>
</evidence>
<dbReference type="SMART" id="SM00694">
    <property type="entry name" value="DysFC"/>
    <property type="match status" value="2"/>
</dbReference>
<dbReference type="AlphaFoldDB" id="A0A6J0J9U7"/>
<dbReference type="SMART" id="SM00693">
    <property type="entry name" value="DysFN"/>
    <property type="match status" value="2"/>
</dbReference>
<reference evidence="9" key="1">
    <citation type="submission" date="2025-08" db="UniProtKB">
        <authorList>
            <consortium name="RefSeq"/>
        </authorList>
    </citation>
    <scope>IDENTIFICATION</scope>
</reference>
<keyword evidence="4" id="KW-0677">Repeat</keyword>
<evidence type="ECO:0000313" key="8">
    <source>
        <dbReference type="Proteomes" id="UP000504624"/>
    </source>
</evidence>
<dbReference type="SMART" id="SM00239">
    <property type="entry name" value="C2"/>
    <property type="match status" value="1"/>
</dbReference>
<feature type="domain" description="C2" evidence="7">
    <location>
        <begin position="365"/>
        <end position="475"/>
    </location>
</feature>
<evidence type="ECO:0000256" key="4">
    <source>
        <dbReference type="ARBA" id="ARBA00022737"/>
    </source>
</evidence>
<dbReference type="Pfam" id="PF08165">
    <property type="entry name" value="FerA"/>
    <property type="match status" value="1"/>
</dbReference>
<dbReference type="GO" id="GO:0006906">
    <property type="term" value="P:vesicle fusion"/>
    <property type="evidence" value="ECO:0007669"/>
    <property type="project" value="TreeGrafter"/>
</dbReference>
<protein>
    <submittedName>
        <fullName evidence="9">Dysferlin-like</fullName>
    </submittedName>
</protein>
<evidence type="ECO:0000256" key="1">
    <source>
        <dbReference type="ARBA" id="ARBA00004167"/>
    </source>
</evidence>
<dbReference type="InterPro" id="IPR037723">
    <property type="entry name" value="C2D_Ferlin"/>
</dbReference>
<name>A0A6J0J9U7_9PASS</name>
<evidence type="ECO:0000256" key="6">
    <source>
        <dbReference type="ARBA" id="ARBA00023136"/>
    </source>
</evidence>
<evidence type="ECO:0000313" key="9">
    <source>
        <dbReference type="RefSeq" id="XP_017694889.1"/>
    </source>
</evidence>
<accession>A0A6J0J9U7</accession>
<dbReference type="InterPro" id="IPR037721">
    <property type="entry name" value="Ferlin"/>
</dbReference>
<gene>
    <name evidence="9" type="primary">LOC108509814</name>
</gene>
<evidence type="ECO:0000256" key="2">
    <source>
        <dbReference type="ARBA" id="ARBA00007561"/>
    </source>
</evidence>
<keyword evidence="6" id="KW-0472">Membrane</keyword>
<comment type="subcellular location">
    <subcellularLocation>
        <location evidence="1">Membrane</location>
        <topology evidence="1">Single-pass membrane protein</topology>
    </subcellularLocation>
</comment>
<dbReference type="GeneID" id="108509814"/>
<dbReference type="GO" id="GO:0030315">
    <property type="term" value="C:T-tubule"/>
    <property type="evidence" value="ECO:0007669"/>
    <property type="project" value="TreeGrafter"/>
</dbReference>
<dbReference type="PANTHER" id="PTHR12546">
    <property type="entry name" value="FER-1-LIKE"/>
    <property type="match status" value="1"/>
</dbReference>
<dbReference type="SUPFAM" id="SSF49562">
    <property type="entry name" value="C2 domain (Calcium/lipid-binding domain, CaLB)"/>
    <property type="match status" value="1"/>
</dbReference>
<comment type="similarity">
    <text evidence="2">Belongs to the ferlin family.</text>
</comment>
<dbReference type="OrthoDB" id="270970at2759"/>
<dbReference type="RefSeq" id="XP_017694889.1">
    <property type="nucleotide sequence ID" value="XM_017839400.1"/>
</dbReference>
<keyword evidence="5" id="KW-1133">Transmembrane helix</keyword>
<dbReference type="InterPro" id="IPR006614">
    <property type="entry name" value="Peroxin/Ferlin"/>
</dbReference>
<keyword evidence="3" id="KW-0812">Transmembrane</keyword>
<keyword evidence="8" id="KW-1185">Reference proteome</keyword>
<dbReference type="Proteomes" id="UP000504624">
    <property type="component" value="Unplaced"/>
</dbReference>
<dbReference type="GO" id="GO:0050765">
    <property type="term" value="P:negative regulation of phagocytosis"/>
    <property type="evidence" value="ECO:0007669"/>
    <property type="project" value="TreeGrafter"/>
</dbReference>
<dbReference type="Pfam" id="PF00168">
    <property type="entry name" value="C2"/>
    <property type="match status" value="1"/>
</dbReference>